<dbReference type="AlphaFoldDB" id="A0AAW0K7V1"/>
<gene>
    <name evidence="1" type="ORF">CFP56_024578</name>
</gene>
<sequence>MQLKDTLPERERTLETNNNVAPCLASCNSHNVGEPDSVAYPSLSALRDRESAEMLQQLQMKDGCKLQVYPPLDPLPTTN</sequence>
<reference evidence="1 2" key="1">
    <citation type="journal article" date="2018" name="Sci. Data">
        <title>The draft genome sequence of cork oak.</title>
        <authorList>
            <person name="Ramos A.M."/>
            <person name="Usie A."/>
            <person name="Barbosa P."/>
            <person name="Barros P.M."/>
            <person name="Capote T."/>
            <person name="Chaves I."/>
            <person name="Simoes F."/>
            <person name="Abreu I."/>
            <person name="Carrasquinho I."/>
            <person name="Faro C."/>
            <person name="Guimaraes J.B."/>
            <person name="Mendonca D."/>
            <person name="Nobrega F."/>
            <person name="Rodrigues L."/>
            <person name="Saibo N.J.M."/>
            <person name="Varela M.C."/>
            <person name="Egas C."/>
            <person name="Matos J."/>
            <person name="Miguel C.M."/>
            <person name="Oliveira M.M."/>
            <person name="Ricardo C.P."/>
            <person name="Goncalves S."/>
        </authorList>
    </citation>
    <scope>NUCLEOTIDE SEQUENCE [LARGE SCALE GENOMIC DNA]</scope>
    <source>
        <strain evidence="2">cv. HL8</strain>
    </source>
</reference>
<comment type="caution">
    <text evidence="1">The sequence shown here is derived from an EMBL/GenBank/DDBJ whole genome shotgun (WGS) entry which is preliminary data.</text>
</comment>
<keyword evidence="2" id="KW-1185">Reference proteome</keyword>
<dbReference type="Gramene" id="rna-CFP56_18973">
    <property type="protein sequence ID" value="cds-POE99641.1"/>
    <property type="gene ID" value="gene-CFP56_18973"/>
</dbReference>
<protein>
    <submittedName>
        <fullName evidence="1">Uncharacterized protein</fullName>
    </submittedName>
</protein>
<organism evidence="1 2">
    <name type="scientific">Quercus suber</name>
    <name type="common">Cork oak</name>
    <dbReference type="NCBI Taxonomy" id="58331"/>
    <lineage>
        <taxon>Eukaryota</taxon>
        <taxon>Viridiplantae</taxon>
        <taxon>Streptophyta</taxon>
        <taxon>Embryophyta</taxon>
        <taxon>Tracheophyta</taxon>
        <taxon>Spermatophyta</taxon>
        <taxon>Magnoliopsida</taxon>
        <taxon>eudicotyledons</taxon>
        <taxon>Gunneridae</taxon>
        <taxon>Pentapetalae</taxon>
        <taxon>rosids</taxon>
        <taxon>fabids</taxon>
        <taxon>Fagales</taxon>
        <taxon>Fagaceae</taxon>
        <taxon>Quercus</taxon>
    </lineage>
</organism>
<proteinExistence type="predicted"/>
<dbReference type="EMBL" id="PKMF04000384">
    <property type="protein sequence ID" value="KAK7834661.1"/>
    <property type="molecule type" value="Genomic_DNA"/>
</dbReference>
<name>A0AAW0K7V1_QUESU</name>
<evidence type="ECO:0000313" key="2">
    <source>
        <dbReference type="Proteomes" id="UP000237347"/>
    </source>
</evidence>
<evidence type="ECO:0000313" key="1">
    <source>
        <dbReference type="EMBL" id="KAK7834661.1"/>
    </source>
</evidence>
<dbReference type="Proteomes" id="UP000237347">
    <property type="component" value="Unassembled WGS sequence"/>
</dbReference>
<accession>A0AAW0K7V1</accession>